<dbReference type="PROSITE" id="PS00065">
    <property type="entry name" value="D_2_HYDROXYACID_DH_1"/>
    <property type="match status" value="1"/>
</dbReference>
<dbReference type="InterPro" id="IPR050418">
    <property type="entry name" value="D-iso_2-hydroxyacid_DH_PdxB"/>
</dbReference>
<dbReference type="AlphaFoldDB" id="A0A845PWU9"/>
<dbReference type="RefSeq" id="WP_166519228.1">
    <property type="nucleotide sequence ID" value="NZ_JAAABJ010000480.1"/>
</dbReference>
<comment type="caution">
    <text evidence="7">The sequence shown here is derived from an EMBL/GenBank/DDBJ whole genome shotgun (WGS) entry which is preliminary data.</text>
</comment>
<evidence type="ECO:0000313" key="7">
    <source>
        <dbReference type="EMBL" id="NAW50927.1"/>
    </source>
</evidence>
<evidence type="ECO:0000256" key="1">
    <source>
        <dbReference type="ARBA" id="ARBA00005854"/>
    </source>
</evidence>
<feature type="domain" description="D-isomer specific 2-hydroxyacid dehydrogenase NAD-binding" evidence="6">
    <location>
        <begin position="107"/>
        <end position="293"/>
    </location>
</feature>
<dbReference type="CDD" id="cd05303">
    <property type="entry name" value="PGDH_2"/>
    <property type="match status" value="1"/>
</dbReference>
<dbReference type="InterPro" id="IPR036291">
    <property type="entry name" value="NAD(P)-bd_dom_sf"/>
</dbReference>
<dbReference type="EMBL" id="JAAABJ010000480">
    <property type="protein sequence ID" value="NAW50927.1"/>
    <property type="molecule type" value="Genomic_DNA"/>
</dbReference>
<sequence length="322" mass="34930">MKVLANDGISESGERVITQAGINLLNQRISSPHLAAFINEHQVDVLLVRSATRVTQELIDACPSLKIIGRGGIGMDNIDVEYAREKGLMVFNTPASSLRSVAELVFAHFLSLARNLHESNRLMPLEGETKFSELKKSFSKSFELKGKTLGIIGMGKIGMEVAKIGIALGMKMVCYNRTPKTKTLTLDFFDGQQVSFELSSGSLDDLLKVSDFISINTAKTSNYILDTPEFNKMKPGVFIANTARGGVLNEVSLLAAIEEGRVAGAALDVFENEPSPELTLLMNPALSLSPHIGGNTVDAQERIGIELAEKLIKIQLKTNALI</sequence>
<dbReference type="Gene3D" id="3.40.50.720">
    <property type="entry name" value="NAD(P)-binding Rossmann-like Domain"/>
    <property type="match status" value="2"/>
</dbReference>
<feature type="domain" description="D-isomer specific 2-hydroxyacid dehydrogenase catalytic" evidence="5">
    <location>
        <begin position="34"/>
        <end position="314"/>
    </location>
</feature>
<dbReference type="Pfam" id="PF02826">
    <property type="entry name" value="2-Hacid_dh_C"/>
    <property type="match status" value="1"/>
</dbReference>
<evidence type="ECO:0000256" key="3">
    <source>
        <dbReference type="ARBA" id="ARBA00023027"/>
    </source>
</evidence>
<dbReference type="Pfam" id="PF00389">
    <property type="entry name" value="2-Hacid_dh"/>
    <property type="match status" value="1"/>
</dbReference>
<dbReference type="InterPro" id="IPR029752">
    <property type="entry name" value="D-isomer_DH_CS1"/>
</dbReference>
<evidence type="ECO:0000313" key="8">
    <source>
        <dbReference type="Proteomes" id="UP000553459"/>
    </source>
</evidence>
<dbReference type="PANTHER" id="PTHR43761">
    <property type="entry name" value="D-ISOMER SPECIFIC 2-HYDROXYACID DEHYDROGENASE FAMILY PROTEIN (AFU_ORTHOLOGUE AFUA_1G13630)"/>
    <property type="match status" value="1"/>
</dbReference>
<dbReference type="SUPFAM" id="SSF51735">
    <property type="entry name" value="NAD(P)-binding Rossmann-fold domains"/>
    <property type="match status" value="1"/>
</dbReference>
<dbReference type="PANTHER" id="PTHR43761:SF1">
    <property type="entry name" value="D-ISOMER SPECIFIC 2-HYDROXYACID DEHYDROGENASE CATALYTIC DOMAIN-CONTAINING PROTEIN-RELATED"/>
    <property type="match status" value="1"/>
</dbReference>
<organism evidence="7 8">
    <name type="scientific">Elizabethkingia argenteiflava</name>
    <dbReference type="NCBI Taxonomy" id="2681556"/>
    <lineage>
        <taxon>Bacteria</taxon>
        <taxon>Pseudomonadati</taxon>
        <taxon>Bacteroidota</taxon>
        <taxon>Flavobacteriia</taxon>
        <taxon>Flavobacteriales</taxon>
        <taxon>Weeksellaceae</taxon>
        <taxon>Elizabethkingia</taxon>
    </lineage>
</organism>
<dbReference type="SUPFAM" id="SSF52283">
    <property type="entry name" value="Formate/glycerate dehydrogenase catalytic domain-like"/>
    <property type="match status" value="1"/>
</dbReference>
<evidence type="ECO:0000256" key="2">
    <source>
        <dbReference type="ARBA" id="ARBA00023002"/>
    </source>
</evidence>
<dbReference type="GO" id="GO:0016616">
    <property type="term" value="F:oxidoreductase activity, acting on the CH-OH group of donors, NAD or NADP as acceptor"/>
    <property type="evidence" value="ECO:0007669"/>
    <property type="project" value="InterPro"/>
</dbReference>
<name>A0A845PWU9_9FLAO</name>
<evidence type="ECO:0000259" key="6">
    <source>
        <dbReference type="Pfam" id="PF02826"/>
    </source>
</evidence>
<reference evidence="7 8" key="1">
    <citation type="submission" date="2019-11" db="EMBL/GenBank/DDBJ databases">
        <title>Characterization of Elizabethkingia argenteiflava sp. nov., isolated from inner surface of Soybean Pods.</title>
        <authorList>
            <person name="Mo S."/>
        </authorList>
    </citation>
    <scope>NUCLEOTIDE SEQUENCE [LARGE SCALE GENOMIC DNA]</scope>
    <source>
        <strain evidence="7 8">YB22</strain>
    </source>
</reference>
<evidence type="ECO:0000256" key="4">
    <source>
        <dbReference type="RuleBase" id="RU003719"/>
    </source>
</evidence>
<keyword evidence="3" id="KW-0520">NAD</keyword>
<proteinExistence type="inferred from homology"/>
<keyword evidence="8" id="KW-1185">Reference proteome</keyword>
<dbReference type="InterPro" id="IPR006140">
    <property type="entry name" value="D-isomer_DH_NAD-bd"/>
</dbReference>
<evidence type="ECO:0000259" key="5">
    <source>
        <dbReference type="Pfam" id="PF00389"/>
    </source>
</evidence>
<protein>
    <submittedName>
        <fullName evidence="7">3-phosphoglycerate dehydrogenase</fullName>
    </submittedName>
</protein>
<keyword evidence="2 4" id="KW-0560">Oxidoreductase</keyword>
<dbReference type="GO" id="GO:0051287">
    <property type="term" value="F:NAD binding"/>
    <property type="evidence" value="ECO:0007669"/>
    <property type="project" value="InterPro"/>
</dbReference>
<comment type="similarity">
    <text evidence="1 4">Belongs to the D-isomer specific 2-hydroxyacid dehydrogenase family.</text>
</comment>
<dbReference type="InterPro" id="IPR006139">
    <property type="entry name" value="D-isomer_2_OHA_DH_cat_dom"/>
</dbReference>
<dbReference type="Proteomes" id="UP000553459">
    <property type="component" value="Unassembled WGS sequence"/>
</dbReference>
<gene>
    <name evidence="7" type="ORF">GNY06_05910</name>
</gene>
<accession>A0A845PWU9</accession>